<dbReference type="STRING" id="39692.BST38_03055"/>
<dbReference type="InterPro" id="IPR002328">
    <property type="entry name" value="ADH_Zn_CS"/>
</dbReference>
<dbReference type="Pfam" id="PF08240">
    <property type="entry name" value="ADH_N"/>
    <property type="match status" value="1"/>
</dbReference>
<gene>
    <name evidence="8" type="ORF">MPP7335_00038</name>
</gene>
<dbReference type="PROSITE" id="PS00059">
    <property type="entry name" value="ADH_ZINC"/>
    <property type="match status" value="1"/>
</dbReference>
<dbReference type="InterPro" id="IPR013149">
    <property type="entry name" value="ADH-like_C"/>
</dbReference>
<dbReference type="AlphaFoldDB" id="A0A375YB40"/>
<evidence type="ECO:0000256" key="5">
    <source>
        <dbReference type="RuleBase" id="RU361277"/>
    </source>
</evidence>
<keyword evidence="4" id="KW-0560">Oxidoreductase</keyword>
<organism evidence="8 9">
    <name type="scientific">Mycolicibacterium parafortuitum</name>
    <name type="common">Mycobacterium parafortuitum</name>
    <dbReference type="NCBI Taxonomy" id="39692"/>
    <lineage>
        <taxon>Bacteria</taxon>
        <taxon>Bacillati</taxon>
        <taxon>Actinomycetota</taxon>
        <taxon>Actinomycetes</taxon>
        <taxon>Mycobacteriales</taxon>
        <taxon>Mycobacteriaceae</taxon>
        <taxon>Mycolicibacterium</taxon>
    </lineage>
</organism>
<comment type="cofactor">
    <cofactor evidence="1 5">
        <name>Zn(2+)</name>
        <dbReference type="ChEBI" id="CHEBI:29105"/>
    </cofactor>
</comment>
<accession>A0A375YB40</accession>
<keyword evidence="2 5" id="KW-0479">Metal-binding</keyword>
<dbReference type="InterPro" id="IPR050129">
    <property type="entry name" value="Zn_alcohol_dh"/>
</dbReference>
<evidence type="ECO:0000313" key="9">
    <source>
        <dbReference type="Proteomes" id="UP000252008"/>
    </source>
</evidence>
<evidence type="ECO:0000256" key="4">
    <source>
        <dbReference type="ARBA" id="ARBA00023002"/>
    </source>
</evidence>
<dbReference type="CDD" id="cd05284">
    <property type="entry name" value="arabinose_DH_like"/>
    <property type="match status" value="1"/>
</dbReference>
<comment type="similarity">
    <text evidence="5">Belongs to the zinc-containing alcohol dehydrogenase family.</text>
</comment>
<dbReference type="PANTHER" id="PTHR43401:SF4">
    <property type="entry name" value="D-ARABINOSE 1-DEHYDROGENASE (NADP(+))"/>
    <property type="match status" value="1"/>
</dbReference>
<evidence type="ECO:0000256" key="2">
    <source>
        <dbReference type="ARBA" id="ARBA00022723"/>
    </source>
</evidence>
<evidence type="ECO:0000313" key="8">
    <source>
        <dbReference type="EMBL" id="SRX78315.1"/>
    </source>
</evidence>
<dbReference type="InterPro" id="IPR011032">
    <property type="entry name" value="GroES-like_sf"/>
</dbReference>
<reference evidence="8 9" key="1">
    <citation type="submission" date="2018-05" db="EMBL/GenBank/DDBJ databases">
        <authorList>
            <consortium name="IHU Genomes"/>
        </authorList>
    </citation>
    <scope>NUCLEOTIDE SEQUENCE [LARGE SCALE GENOMIC DNA]</scope>
    <source>
        <strain evidence="8 9">P7335</strain>
    </source>
</reference>
<dbReference type="Gene3D" id="3.40.50.720">
    <property type="entry name" value="NAD(P)-binding Rossmann-like Domain"/>
    <property type="match status" value="1"/>
</dbReference>
<keyword evidence="9" id="KW-1185">Reference proteome</keyword>
<dbReference type="RefSeq" id="WP_083141782.1">
    <property type="nucleotide sequence ID" value="NZ_MVID01000002.1"/>
</dbReference>
<feature type="domain" description="Alcohol dehydrogenase-like C-terminal" evidence="6">
    <location>
        <begin position="179"/>
        <end position="298"/>
    </location>
</feature>
<dbReference type="InterPro" id="IPR013154">
    <property type="entry name" value="ADH-like_N"/>
</dbReference>
<keyword evidence="3 5" id="KW-0862">Zinc</keyword>
<dbReference type="EMBL" id="UEGS01000001">
    <property type="protein sequence ID" value="SRX78315.1"/>
    <property type="molecule type" value="Genomic_DNA"/>
</dbReference>
<name>A0A375YB40_MYCPF</name>
<evidence type="ECO:0000256" key="3">
    <source>
        <dbReference type="ARBA" id="ARBA00022833"/>
    </source>
</evidence>
<dbReference type="Gene3D" id="3.90.180.10">
    <property type="entry name" value="Medium-chain alcohol dehydrogenases, catalytic domain"/>
    <property type="match status" value="1"/>
</dbReference>
<dbReference type="InterPro" id="IPR036291">
    <property type="entry name" value="NAD(P)-bd_dom_sf"/>
</dbReference>
<protein>
    <submittedName>
        <fullName evidence="8">Dehydrogenase [Nocardia brasiliensis ATCC]</fullName>
    </submittedName>
</protein>
<dbReference type="SUPFAM" id="SSF51735">
    <property type="entry name" value="NAD(P)-binding Rossmann-fold domains"/>
    <property type="match status" value="1"/>
</dbReference>
<sequence length="346" mass="35307">MRAVQLVEPTVVRLVDIPVPEIGPDDVLLRVAAAGVCHSDLHVMHNPDRIFARPVTLGHEVTGSVADVGSGVRGWAVGDSAIVHLCWSCGQCRNCLAGADNVCLRGGRRAQPPAPGLGPDGGMAEYMRVPARFLVGIDGLDPVVSAPLADAAMTAYHAIRNSGHALAPGNTAVVIGVGGLGHCALQILRATTATRIIAVDVDAGKLADAVNHGAHETVSAASDTVAAILDLTDGIGAQAVFDFVGNDATLRTAAAGVAPNGVVQVAGLAGGRVPIAAAPRDGVGWPWGASLRMSYGGTRTDLVACVALARDGHLRVDCERFALADALEAFDRLEAGGVRGRAVLVP</sequence>
<dbReference type="GO" id="GO:0016491">
    <property type="term" value="F:oxidoreductase activity"/>
    <property type="evidence" value="ECO:0007669"/>
    <property type="project" value="UniProtKB-KW"/>
</dbReference>
<dbReference type="GO" id="GO:0008270">
    <property type="term" value="F:zinc ion binding"/>
    <property type="evidence" value="ECO:0007669"/>
    <property type="project" value="InterPro"/>
</dbReference>
<proteinExistence type="inferred from homology"/>
<dbReference type="PANTHER" id="PTHR43401">
    <property type="entry name" value="L-THREONINE 3-DEHYDROGENASE"/>
    <property type="match status" value="1"/>
</dbReference>
<dbReference type="Proteomes" id="UP000252008">
    <property type="component" value="Unassembled WGS sequence"/>
</dbReference>
<evidence type="ECO:0000256" key="1">
    <source>
        <dbReference type="ARBA" id="ARBA00001947"/>
    </source>
</evidence>
<evidence type="ECO:0000259" key="6">
    <source>
        <dbReference type="Pfam" id="PF00107"/>
    </source>
</evidence>
<dbReference type="Pfam" id="PF00107">
    <property type="entry name" value="ADH_zinc_N"/>
    <property type="match status" value="1"/>
</dbReference>
<dbReference type="SUPFAM" id="SSF50129">
    <property type="entry name" value="GroES-like"/>
    <property type="match status" value="1"/>
</dbReference>
<evidence type="ECO:0000259" key="7">
    <source>
        <dbReference type="Pfam" id="PF08240"/>
    </source>
</evidence>
<feature type="domain" description="Alcohol dehydrogenase-like N-terminal" evidence="7">
    <location>
        <begin position="23"/>
        <end position="137"/>
    </location>
</feature>